<organism evidence="6 7">
    <name type="scientific">Enterovirga rhinocerotis</name>
    <dbReference type="NCBI Taxonomy" id="1339210"/>
    <lineage>
        <taxon>Bacteria</taxon>
        <taxon>Pseudomonadati</taxon>
        <taxon>Pseudomonadota</taxon>
        <taxon>Alphaproteobacteria</taxon>
        <taxon>Hyphomicrobiales</taxon>
        <taxon>Methylobacteriaceae</taxon>
        <taxon>Enterovirga</taxon>
    </lineage>
</organism>
<dbReference type="EMBL" id="SNZR01000013">
    <property type="protein sequence ID" value="TDR89994.1"/>
    <property type="molecule type" value="Genomic_DNA"/>
</dbReference>
<gene>
    <name evidence="6" type="ORF">EV668_2831</name>
</gene>
<keyword evidence="7" id="KW-1185">Reference proteome</keyword>
<dbReference type="PANTHER" id="PTHR24567:SF74">
    <property type="entry name" value="HTH-TYPE TRANSCRIPTIONAL REGULATOR ARCR"/>
    <property type="match status" value="1"/>
</dbReference>
<reference evidence="6 7" key="1">
    <citation type="submission" date="2019-03" db="EMBL/GenBank/DDBJ databases">
        <title>Genomic Encyclopedia of Type Strains, Phase IV (KMG-IV): sequencing the most valuable type-strain genomes for metagenomic binning, comparative biology and taxonomic classification.</title>
        <authorList>
            <person name="Goeker M."/>
        </authorList>
    </citation>
    <scope>NUCLEOTIDE SEQUENCE [LARGE SCALE GENOMIC DNA]</scope>
    <source>
        <strain evidence="6 7">DSM 25903</strain>
    </source>
</reference>
<dbReference type="AlphaFoldDB" id="A0A4R7BVW5"/>
<dbReference type="InterPro" id="IPR018490">
    <property type="entry name" value="cNMP-bd_dom_sf"/>
</dbReference>
<dbReference type="Gene3D" id="1.10.10.10">
    <property type="entry name" value="Winged helix-like DNA-binding domain superfamily/Winged helix DNA-binding domain"/>
    <property type="match status" value="1"/>
</dbReference>
<accession>A0A4R7BVW5</accession>
<evidence type="ECO:0000313" key="7">
    <source>
        <dbReference type="Proteomes" id="UP000295122"/>
    </source>
</evidence>
<dbReference type="SUPFAM" id="SSF46785">
    <property type="entry name" value="Winged helix' DNA-binding domain"/>
    <property type="match status" value="1"/>
</dbReference>
<comment type="caution">
    <text evidence="6">The sequence shown here is derived from an EMBL/GenBank/DDBJ whole genome shotgun (WGS) entry which is preliminary data.</text>
</comment>
<evidence type="ECO:0000256" key="3">
    <source>
        <dbReference type="ARBA" id="ARBA00023163"/>
    </source>
</evidence>
<dbReference type="Proteomes" id="UP000295122">
    <property type="component" value="Unassembled WGS sequence"/>
</dbReference>
<dbReference type="SUPFAM" id="SSF51206">
    <property type="entry name" value="cAMP-binding domain-like"/>
    <property type="match status" value="1"/>
</dbReference>
<feature type="domain" description="Cyclic nucleotide-binding" evidence="4">
    <location>
        <begin position="16"/>
        <end position="136"/>
    </location>
</feature>
<dbReference type="PROSITE" id="PS51063">
    <property type="entry name" value="HTH_CRP_2"/>
    <property type="match status" value="1"/>
</dbReference>
<keyword evidence="3" id="KW-0804">Transcription</keyword>
<evidence type="ECO:0000256" key="2">
    <source>
        <dbReference type="ARBA" id="ARBA00023125"/>
    </source>
</evidence>
<sequence>MPKRTMPESEVANLPIFRNLSARRRADLLADAVQHGVSSGTMLFEQGEVPNFQLLVLSGSAHLFGRSAEGREVLIEVVRAPDLIIPAAVATGAPYLMRARVPEPSRLLMIRAATFREAVAADPVLAQAVIGSLAQQFRRMVRQVKNLKLRSSTERVGCYILALAARQGTLDRAALPYEKSLIASELGMTRESFSRSLSNLEEGIEVQGSTILIRDAAALIRICRPDQLIDGDIYNLAPRGAKTPVSGLPRPIERPPGH</sequence>
<dbReference type="SMART" id="SM00100">
    <property type="entry name" value="cNMP"/>
    <property type="match status" value="1"/>
</dbReference>
<dbReference type="PROSITE" id="PS50042">
    <property type="entry name" value="CNMP_BINDING_3"/>
    <property type="match status" value="1"/>
</dbReference>
<name>A0A4R7BVW5_9HYPH</name>
<dbReference type="Pfam" id="PF13545">
    <property type="entry name" value="HTH_Crp_2"/>
    <property type="match status" value="1"/>
</dbReference>
<proteinExistence type="predicted"/>
<protein>
    <submittedName>
        <fullName evidence="6">CRP/FNR family transcriptional activator FtrB</fullName>
    </submittedName>
</protein>
<evidence type="ECO:0000259" key="4">
    <source>
        <dbReference type="PROSITE" id="PS50042"/>
    </source>
</evidence>
<dbReference type="GO" id="GO:0003700">
    <property type="term" value="F:DNA-binding transcription factor activity"/>
    <property type="evidence" value="ECO:0007669"/>
    <property type="project" value="TreeGrafter"/>
</dbReference>
<dbReference type="InterPro" id="IPR036388">
    <property type="entry name" value="WH-like_DNA-bd_sf"/>
</dbReference>
<evidence type="ECO:0000259" key="5">
    <source>
        <dbReference type="PROSITE" id="PS51063"/>
    </source>
</evidence>
<dbReference type="SMART" id="SM00419">
    <property type="entry name" value="HTH_CRP"/>
    <property type="match status" value="1"/>
</dbReference>
<dbReference type="Pfam" id="PF00027">
    <property type="entry name" value="cNMP_binding"/>
    <property type="match status" value="1"/>
</dbReference>
<evidence type="ECO:0000313" key="6">
    <source>
        <dbReference type="EMBL" id="TDR89994.1"/>
    </source>
</evidence>
<dbReference type="InterPro" id="IPR012318">
    <property type="entry name" value="HTH_CRP"/>
</dbReference>
<dbReference type="GO" id="GO:0003677">
    <property type="term" value="F:DNA binding"/>
    <property type="evidence" value="ECO:0007669"/>
    <property type="project" value="UniProtKB-KW"/>
</dbReference>
<dbReference type="CDD" id="cd00038">
    <property type="entry name" value="CAP_ED"/>
    <property type="match status" value="1"/>
</dbReference>
<keyword evidence="1" id="KW-0805">Transcription regulation</keyword>
<dbReference type="Gene3D" id="2.60.120.10">
    <property type="entry name" value="Jelly Rolls"/>
    <property type="match status" value="1"/>
</dbReference>
<dbReference type="InterPro" id="IPR036390">
    <property type="entry name" value="WH_DNA-bd_sf"/>
</dbReference>
<dbReference type="InterPro" id="IPR014710">
    <property type="entry name" value="RmlC-like_jellyroll"/>
</dbReference>
<dbReference type="PANTHER" id="PTHR24567">
    <property type="entry name" value="CRP FAMILY TRANSCRIPTIONAL REGULATORY PROTEIN"/>
    <property type="match status" value="1"/>
</dbReference>
<dbReference type="InterPro" id="IPR000595">
    <property type="entry name" value="cNMP-bd_dom"/>
</dbReference>
<keyword evidence="2" id="KW-0238">DNA-binding</keyword>
<evidence type="ECO:0000256" key="1">
    <source>
        <dbReference type="ARBA" id="ARBA00023015"/>
    </source>
</evidence>
<dbReference type="GO" id="GO:0005829">
    <property type="term" value="C:cytosol"/>
    <property type="evidence" value="ECO:0007669"/>
    <property type="project" value="TreeGrafter"/>
</dbReference>
<dbReference type="InterPro" id="IPR050397">
    <property type="entry name" value="Env_Response_Regulators"/>
</dbReference>
<feature type="domain" description="HTH crp-type" evidence="5">
    <location>
        <begin position="150"/>
        <end position="217"/>
    </location>
</feature>